<accession>X6N3D0</accession>
<protein>
    <submittedName>
        <fullName evidence="2">Uncharacterized protein</fullName>
    </submittedName>
</protein>
<feature type="signal peptide" evidence="1">
    <location>
        <begin position="1"/>
        <end position="22"/>
    </location>
</feature>
<comment type="caution">
    <text evidence="2">The sequence shown here is derived from an EMBL/GenBank/DDBJ whole genome shotgun (WGS) entry which is preliminary data.</text>
</comment>
<reference evidence="2 3" key="1">
    <citation type="journal article" date="2013" name="Curr. Biol.">
        <title>The Genome of the Foraminiferan Reticulomyxa filosa.</title>
        <authorList>
            <person name="Glockner G."/>
            <person name="Hulsmann N."/>
            <person name="Schleicher M."/>
            <person name="Noegel A.A."/>
            <person name="Eichinger L."/>
            <person name="Gallinger C."/>
            <person name="Pawlowski J."/>
            <person name="Sierra R."/>
            <person name="Euteneuer U."/>
            <person name="Pillet L."/>
            <person name="Moustafa A."/>
            <person name="Platzer M."/>
            <person name="Groth M."/>
            <person name="Szafranski K."/>
            <person name="Schliwa M."/>
        </authorList>
    </citation>
    <scope>NUCLEOTIDE SEQUENCE [LARGE SCALE GENOMIC DNA]</scope>
</reference>
<evidence type="ECO:0000256" key="1">
    <source>
        <dbReference type="SAM" id="SignalP"/>
    </source>
</evidence>
<name>X6N3D0_RETFI</name>
<evidence type="ECO:0000313" key="2">
    <source>
        <dbReference type="EMBL" id="ETO19817.1"/>
    </source>
</evidence>
<organism evidence="2 3">
    <name type="scientific">Reticulomyxa filosa</name>
    <dbReference type="NCBI Taxonomy" id="46433"/>
    <lineage>
        <taxon>Eukaryota</taxon>
        <taxon>Sar</taxon>
        <taxon>Rhizaria</taxon>
        <taxon>Retaria</taxon>
        <taxon>Foraminifera</taxon>
        <taxon>Monothalamids</taxon>
        <taxon>Reticulomyxidae</taxon>
        <taxon>Reticulomyxa</taxon>
    </lineage>
</organism>
<feature type="chain" id="PRO_5004976112" evidence="1">
    <location>
        <begin position="23"/>
        <end position="262"/>
    </location>
</feature>
<proteinExistence type="predicted"/>
<keyword evidence="3" id="KW-1185">Reference proteome</keyword>
<sequence length="262" mass="30802">MTLKRSNLIIRSLHFFLLNAFGNWILWPDSNEHVVECMDRASDILRCILQAIYPLHIFNLFSYSQLGLISLLPSSIAFPHLIEKTLFWNHYLQTSFWQIMLPSIMQHKKSDEYLLAALESLSKWKSEYEMKGLSQTQKVATKKPGKEMKDLCVWMTYPYHTALHSWVHSSTVLKSKRIEAIYDLLLTFPIRDSCYLFKQDKVATEPRSQHKEETNRKRVLSDMIDTDTTHAFKFHDLDSASFSPFDDFHIQLLLSMLCRQFS</sequence>
<gene>
    <name evidence="2" type="ORF">RFI_17409</name>
</gene>
<feature type="non-terminal residue" evidence="2">
    <location>
        <position position="262"/>
    </location>
</feature>
<evidence type="ECO:0000313" key="3">
    <source>
        <dbReference type="Proteomes" id="UP000023152"/>
    </source>
</evidence>
<dbReference type="AlphaFoldDB" id="X6N3D0"/>
<dbReference type="EMBL" id="ASPP01013252">
    <property type="protein sequence ID" value="ETO19817.1"/>
    <property type="molecule type" value="Genomic_DNA"/>
</dbReference>
<keyword evidence="1" id="KW-0732">Signal</keyword>
<dbReference type="Proteomes" id="UP000023152">
    <property type="component" value="Unassembled WGS sequence"/>
</dbReference>